<dbReference type="EMBL" id="FRBY01000005">
    <property type="protein sequence ID" value="SHM61216.1"/>
    <property type="molecule type" value="Genomic_DNA"/>
</dbReference>
<dbReference type="InterPro" id="IPR029044">
    <property type="entry name" value="Nucleotide-diphossugar_trans"/>
</dbReference>
<organism evidence="2 3">
    <name type="scientific">Flavobacterium saccharophilum</name>
    <dbReference type="NCBI Taxonomy" id="29534"/>
    <lineage>
        <taxon>Bacteria</taxon>
        <taxon>Pseudomonadati</taxon>
        <taxon>Bacteroidota</taxon>
        <taxon>Flavobacteriia</taxon>
        <taxon>Flavobacteriales</taxon>
        <taxon>Flavobacteriaceae</taxon>
        <taxon>Flavobacterium</taxon>
    </lineage>
</organism>
<keyword evidence="3" id="KW-1185">Reference proteome</keyword>
<dbReference type="STRING" id="29534.SAMN05444366_3681"/>
<name>A0A1M7K7I6_9FLAO</name>
<feature type="domain" description="Glycosyltransferase 2-like" evidence="1">
    <location>
        <begin position="6"/>
        <end position="123"/>
    </location>
</feature>
<protein>
    <submittedName>
        <fullName evidence="2">Glycosyltransferase involved in cell wall bisynthesis</fullName>
    </submittedName>
</protein>
<dbReference type="Proteomes" id="UP000184121">
    <property type="component" value="Unassembled WGS sequence"/>
</dbReference>
<gene>
    <name evidence="2" type="ORF">SAMN05444366_3681</name>
</gene>
<dbReference type="PANTHER" id="PTHR22916:SF67">
    <property type="entry name" value="COLANIC ACID BIOSYNTHESIS GLYCOSYL TRANSFERASE WCAE-RELATED"/>
    <property type="match status" value="1"/>
</dbReference>
<keyword evidence="2" id="KW-0808">Transferase</keyword>
<evidence type="ECO:0000313" key="2">
    <source>
        <dbReference type="EMBL" id="SHM61216.1"/>
    </source>
</evidence>
<dbReference type="OrthoDB" id="9788101at2"/>
<dbReference type="InterPro" id="IPR001173">
    <property type="entry name" value="Glyco_trans_2-like"/>
</dbReference>
<dbReference type="AlphaFoldDB" id="A0A1M7K7I6"/>
<dbReference type="Gene3D" id="3.90.550.10">
    <property type="entry name" value="Spore Coat Polysaccharide Biosynthesis Protein SpsA, Chain A"/>
    <property type="match status" value="1"/>
</dbReference>
<dbReference type="GO" id="GO:0016758">
    <property type="term" value="F:hexosyltransferase activity"/>
    <property type="evidence" value="ECO:0007669"/>
    <property type="project" value="UniProtKB-ARBA"/>
</dbReference>
<sequence>MKTVLSIITINYNNLGGLMTTVSSVKNQTWQGFEYIVIDGGSSDGSKEYLESQTQFLDIWVSEKDSGIYNAMNKGIKLAKGEYLLFLNSGDHLFNEKVLEQNFDKLKQKDLICFNLQMVRNGFSKIAASPASLCFSDIYTSSLPHPATFIKKELFSTVGLYDEGLRIVSDWKFFLLALFKFNCSYLKIDETIATFYLDGISSVEDYSEERKLVMKEYFDRFIFDYEDFIENRKFVNTNRFAMLKEMEKTTFGKKLGSLFLRSYVILFSKKKLNDVLNSKNI</sequence>
<accession>A0A1M7K7I6</accession>
<proteinExistence type="predicted"/>
<dbReference type="SUPFAM" id="SSF53448">
    <property type="entry name" value="Nucleotide-diphospho-sugar transferases"/>
    <property type="match status" value="1"/>
</dbReference>
<reference evidence="3" key="1">
    <citation type="submission" date="2016-11" db="EMBL/GenBank/DDBJ databases">
        <authorList>
            <person name="Varghese N."/>
            <person name="Submissions S."/>
        </authorList>
    </citation>
    <scope>NUCLEOTIDE SEQUENCE [LARGE SCALE GENOMIC DNA]</scope>
    <source>
        <strain evidence="3">DSM 1811</strain>
    </source>
</reference>
<evidence type="ECO:0000313" key="3">
    <source>
        <dbReference type="Proteomes" id="UP000184121"/>
    </source>
</evidence>
<dbReference type="RefSeq" id="WP_072974728.1">
    <property type="nucleotide sequence ID" value="NZ_FRBY01000005.1"/>
</dbReference>
<evidence type="ECO:0000259" key="1">
    <source>
        <dbReference type="Pfam" id="PF00535"/>
    </source>
</evidence>
<dbReference type="CDD" id="cd06433">
    <property type="entry name" value="GT_2_WfgS_like"/>
    <property type="match status" value="1"/>
</dbReference>
<dbReference type="Pfam" id="PF00535">
    <property type="entry name" value="Glycos_transf_2"/>
    <property type="match status" value="1"/>
</dbReference>
<dbReference type="PANTHER" id="PTHR22916">
    <property type="entry name" value="GLYCOSYLTRANSFERASE"/>
    <property type="match status" value="1"/>
</dbReference>